<accession>A0AAN9Z2T0</accession>
<keyword evidence="6" id="KW-1185">Reference proteome</keyword>
<dbReference type="Proteomes" id="UP001378592">
    <property type="component" value="Unassembled WGS sequence"/>
</dbReference>
<proteinExistence type="inferred from homology"/>
<evidence type="ECO:0000313" key="5">
    <source>
        <dbReference type="EMBL" id="KAK7862546.1"/>
    </source>
</evidence>
<dbReference type="Pfam" id="PF01395">
    <property type="entry name" value="PBP_GOBP"/>
    <property type="match status" value="1"/>
</dbReference>
<dbReference type="GO" id="GO:0005615">
    <property type="term" value="C:extracellular space"/>
    <property type="evidence" value="ECO:0007669"/>
    <property type="project" value="TreeGrafter"/>
</dbReference>
<dbReference type="GO" id="GO:0007608">
    <property type="term" value="P:sensory perception of smell"/>
    <property type="evidence" value="ECO:0007669"/>
    <property type="project" value="TreeGrafter"/>
</dbReference>
<protein>
    <recommendedName>
        <fullName evidence="7">Odorant binding protein</fullName>
    </recommendedName>
</protein>
<evidence type="ECO:0000256" key="3">
    <source>
        <dbReference type="ARBA" id="ARBA00022525"/>
    </source>
</evidence>
<comment type="caution">
    <text evidence="5">The sequence shown here is derived from an EMBL/GenBank/DDBJ whole genome shotgun (WGS) entry which is preliminary data.</text>
</comment>
<dbReference type="AlphaFoldDB" id="A0AAN9Z2T0"/>
<dbReference type="EMBL" id="JAZDUA010000272">
    <property type="protein sequence ID" value="KAK7862546.1"/>
    <property type="molecule type" value="Genomic_DNA"/>
</dbReference>
<dbReference type="CDD" id="cd23992">
    <property type="entry name" value="PBP_GOBP"/>
    <property type="match status" value="1"/>
</dbReference>
<evidence type="ECO:0000313" key="6">
    <source>
        <dbReference type="Proteomes" id="UP001378592"/>
    </source>
</evidence>
<reference evidence="5 6" key="1">
    <citation type="submission" date="2024-03" db="EMBL/GenBank/DDBJ databases">
        <title>The genome assembly and annotation of the cricket Gryllus longicercus Weissman &amp; Gray.</title>
        <authorList>
            <person name="Szrajer S."/>
            <person name="Gray D."/>
            <person name="Ylla G."/>
        </authorList>
    </citation>
    <scope>NUCLEOTIDE SEQUENCE [LARGE SCALE GENOMIC DNA]</scope>
    <source>
        <strain evidence="5">DAG 2021-001</strain>
        <tissue evidence="5">Whole body minus gut</tissue>
    </source>
</reference>
<dbReference type="GO" id="GO:0005549">
    <property type="term" value="F:odorant binding"/>
    <property type="evidence" value="ECO:0007669"/>
    <property type="project" value="InterPro"/>
</dbReference>
<evidence type="ECO:0008006" key="7">
    <source>
        <dbReference type="Google" id="ProtNLM"/>
    </source>
</evidence>
<comment type="subcellular location">
    <subcellularLocation>
        <location evidence="1">Secreted</location>
    </subcellularLocation>
</comment>
<evidence type="ECO:0000256" key="2">
    <source>
        <dbReference type="ARBA" id="ARBA00008098"/>
    </source>
</evidence>
<gene>
    <name evidence="5" type="ORF">R5R35_009016</name>
</gene>
<evidence type="ECO:0000256" key="1">
    <source>
        <dbReference type="ARBA" id="ARBA00004613"/>
    </source>
</evidence>
<name>A0AAN9Z2T0_9ORTH</name>
<sequence length="170" mass="18491">MHPGGPTPAHCTKAATAEAAVAEMTSFSEFVLMAVAVLTVASLGQAADESWDPHVMFIKSVKECKEKFPDLEIGKLREYILKQDSKIKCFLDCLIRANGVLDESNRVKATEAGRWVEAASDGLRVIGVDVSADMWKDNTKQCADEEYADGDDKCSGAVRVFQCYAKGIPL</sequence>
<dbReference type="Gene3D" id="1.10.238.20">
    <property type="entry name" value="Pheromone/general odorant binding protein domain"/>
    <property type="match status" value="1"/>
</dbReference>
<dbReference type="InterPro" id="IPR036728">
    <property type="entry name" value="PBP_GOBP_sf"/>
</dbReference>
<dbReference type="InterPro" id="IPR006170">
    <property type="entry name" value="PBP/GOBP"/>
</dbReference>
<keyword evidence="4" id="KW-0732">Signal</keyword>
<dbReference type="SUPFAM" id="SSF47565">
    <property type="entry name" value="Insect pheromone/odorant-binding proteins"/>
    <property type="match status" value="1"/>
</dbReference>
<evidence type="ECO:0000256" key="4">
    <source>
        <dbReference type="ARBA" id="ARBA00022729"/>
    </source>
</evidence>
<dbReference type="PANTHER" id="PTHR11857">
    <property type="entry name" value="ODORANT BINDING PROTEIN-RELATED"/>
    <property type="match status" value="1"/>
</dbReference>
<keyword evidence="3" id="KW-0964">Secreted</keyword>
<comment type="similarity">
    <text evidence="2">Belongs to the PBP/GOBP family.</text>
</comment>
<dbReference type="PANTHER" id="PTHR11857:SF43">
    <property type="entry name" value="GEO07291P1-RELATED"/>
    <property type="match status" value="1"/>
</dbReference>
<organism evidence="5 6">
    <name type="scientific">Gryllus longicercus</name>
    <dbReference type="NCBI Taxonomy" id="2509291"/>
    <lineage>
        <taxon>Eukaryota</taxon>
        <taxon>Metazoa</taxon>
        <taxon>Ecdysozoa</taxon>
        <taxon>Arthropoda</taxon>
        <taxon>Hexapoda</taxon>
        <taxon>Insecta</taxon>
        <taxon>Pterygota</taxon>
        <taxon>Neoptera</taxon>
        <taxon>Polyneoptera</taxon>
        <taxon>Orthoptera</taxon>
        <taxon>Ensifera</taxon>
        <taxon>Gryllidea</taxon>
        <taxon>Grylloidea</taxon>
        <taxon>Gryllidae</taxon>
        <taxon>Gryllinae</taxon>
        <taxon>Gryllus</taxon>
    </lineage>
</organism>